<feature type="domain" description="Dienelactone hydrolase" evidence="2">
    <location>
        <begin position="82"/>
        <end position="285"/>
    </location>
</feature>
<proteinExistence type="predicted"/>
<dbReference type="Gene3D" id="3.40.50.1820">
    <property type="entry name" value="alpha/beta hydrolase"/>
    <property type="match status" value="1"/>
</dbReference>
<keyword evidence="4" id="KW-1185">Reference proteome</keyword>
<dbReference type="GO" id="GO:0016787">
    <property type="term" value="F:hydrolase activity"/>
    <property type="evidence" value="ECO:0007669"/>
    <property type="project" value="InterPro"/>
</dbReference>
<dbReference type="PANTHER" id="PTHR46623">
    <property type="entry name" value="CARBOXYMETHYLENEBUTENOLIDASE-RELATED"/>
    <property type="match status" value="1"/>
</dbReference>
<evidence type="ECO:0000256" key="1">
    <source>
        <dbReference type="SAM" id="MobiDB-lite"/>
    </source>
</evidence>
<reference evidence="3 4" key="1">
    <citation type="submission" date="2016-04" db="EMBL/GenBank/DDBJ databases">
        <title>Complete genome sequence of Dokdonella koreensis DS-123T.</title>
        <authorList>
            <person name="Kim J.F."/>
            <person name="Lee H."/>
            <person name="Kwak M.-J."/>
        </authorList>
    </citation>
    <scope>NUCLEOTIDE SEQUENCE [LARGE SCALE GENOMIC DNA]</scope>
    <source>
        <strain evidence="3 4">DS-123</strain>
    </source>
</reference>
<dbReference type="EMBL" id="CP015249">
    <property type="protein sequence ID" value="ANB18466.1"/>
    <property type="molecule type" value="Genomic_DNA"/>
</dbReference>
<feature type="region of interest" description="Disordered" evidence="1">
    <location>
        <begin position="1"/>
        <end position="68"/>
    </location>
</feature>
<gene>
    <name evidence="3" type="ORF">I596_2461</name>
</gene>
<accession>A0A167H161</accession>
<feature type="compositionally biased region" description="Low complexity" evidence="1">
    <location>
        <begin position="43"/>
        <end position="52"/>
    </location>
</feature>
<sequence length="289" mass="30499">MFSGAATLPMPAPRRARSPPAAIDADGCSSEHRSAGEDHGAVRHAAALAGARRSSHHAGPSLATEPGMGQTISLNTRRMQCIGAYLARPDGPSKGGLVVAQEIFGVNAHIRAVVDRFAGHGYTTIAPAFFDHVETGVELGYDEDGFRRGRLLVGEVGLATAVDDVASAAEAIASAGRIGCVGYCWGGTVAFLAATRLGLPSVSYYGMRNVQYFDEVPRAPLLFHFGERDASIPPAMVERHRAELPAAEVHTYPAGHGFNRDVGADYDAASARLALERTLAFLDRHLATP</sequence>
<dbReference type="InterPro" id="IPR002925">
    <property type="entry name" value="Dienelactn_hydro"/>
</dbReference>
<feature type="compositionally biased region" description="Basic and acidic residues" evidence="1">
    <location>
        <begin position="29"/>
        <end position="41"/>
    </location>
</feature>
<dbReference type="InterPro" id="IPR029058">
    <property type="entry name" value="AB_hydrolase_fold"/>
</dbReference>
<evidence type="ECO:0000313" key="3">
    <source>
        <dbReference type="EMBL" id="ANB18466.1"/>
    </source>
</evidence>
<organism evidence="3 4">
    <name type="scientific">Dokdonella koreensis DS-123</name>
    <dbReference type="NCBI Taxonomy" id="1300342"/>
    <lineage>
        <taxon>Bacteria</taxon>
        <taxon>Pseudomonadati</taxon>
        <taxon>Pseudomonadota</taxon>
        <taxon>Gammaproteobacteria</taxon>
        <taxon>Lysobacterales</taxon>
        <taxon>Rhodanobacteraceae</taxon>
        <taxon>Dokdonella</taxon>
    </lineage>
</organism>
<dbReference type="AlphaFoldDB" id="A0A167H161"/>
<protein>
    <submittedName>
        <fullName evidence="3">Carboxymethylenebutenolidase</fullName>
    </submittedName>
</protein>
<dbReference type="KEGG" id="dko:I596_2461"/>
<evidence type="ECO:0000259" key="2">
    <source>
        <dbReference type="Pfam" id="PF01738"/>
    </source>
</evidence>
<dbReference type="Pfam" id="PF01738">
    <property type="entry name" value="DLH"/>
    <property type="match status" value="1"/>
</dbReference>
<dbReference type="Proteomes" id="UP000076830">
    <property type="component" value="Chromosome"/>
</dbReference>
<dbReference type="PATRIC" id="fig|1300342.3.peg.2396"/>
<dbReference type="SUPFAM" id="SSF53474">
    <property type="entry name" value="alpha/beta-Hydrolases"/>
    <property type="match status" value="1"/>
</dbReference>
<name>A0A167H161_9GAMM</name>
<dbReference type="PANTHER" id="PTHR46623:SF6">
    <property type="entry name" value="ALPHA_BETA-HYDROLASES SUPERFAMILY PROTEIN"/>
    <property type="match status" value="1"/>
</dbReference>
<dbReference type="STRING" id="1300342.I596_2461"/>
<dbReference type="InterPro" id="IPR051049">
    <property type="entry name" value="Dienelactone_hydrolase-like"/>
</dbReference>
<evidence type="ECO:0000313" key="4">
    <source>
        <dbReference type="Proteomes" id="UP000076830"/>
    </source>
</evidence>